<dbReference type="OrthoDB" id="10039931at2759"/>
<organism evidence="8 9">
    <name type="scientific">Arctia plantaginis</name>
    <name type="common">Wood tiger moth</name>
    <name type="synonym">Phalaena plantaginis</name>
    <dbReference type="NCBI Taxonomy" id="874455"/>
    <lineage>
        <taxon>Eukaryota</taxon>
        <taxon>Metazoa</taxon>
        <taxon>Ecdysozoa</taxon>
        <taxon>Arthropoda</taxon>
        <taxon>Hexapoda</taxon>
        <taxon>Insecta</taxon>
        <taxon>Pterygota</taxon>
        <taxon>Neoptera</taxon>
        <taxon>Endopterygota</taxon>
        <taxon>Lepidoptera</taxon>
        <taxon>Glossata</taxon>
        <taxon>Ditrysia</taxon>
        <taxon>Noctuoidea</taxon>
        <taxon>Erebidae</taxon>
        <taxon>Arctiinae</taxon>
        <taxon>Arctia</taxon>
    </lineage>
</organism>
<gene>
    <name evidence="8" type="ORF">APLA_LOCUS12913</name>
</gene>
<feature type="domain" description="Carboxylesterase type B" evidence="7">
    <location>
        <begin position="21"/>
        <end position="491"/>
    </location>
</feature>
<comment type="similarity">
    <text evidence="1 6">Belongs to the type-B carboxylesterase/lipase family.</text>
</comment>
<keyword evidence="5" id="KW-0325">Glycoprotein</keyword>
<evidence type="ECO:0000256" key="5">
    <source>
        <dbReference type="ARBA" id="ARBA00023180"/>
    </source>
</evidence>
<proteinExistence type="inferred from homology"/>
<dbReference type="InterPro" id="IPR029058">
    <property type="entry name" value="AB_hydrolase_fold"/>
</dbReference>
<evidence type="ECO:0000256" key="4">
    <source>
        <dbReference type="ARBA" id="ARBA00023157"/>
    </source>
</evidence>
<keyword evidence="4" id="KW-1015">Disulfide bond</keyword>
<keyword evidence="3 6" id="KW-0378">Hydrolase</keyword>
<dbReference type="AlphaFoldDB" id="A0A8S1AVI1"/>
<dbReference type="InterPro" id="IPR050309">
    <property type="entry name" value="Type-B_Carboxylest/Lipase"/>
</dbReference>
<dbReference type="Gene3D" id="3.40.50.1820">
    <property type="entry name" value="alpha/beta hydrolase"/>
    <property type="match status" value="1"/>
</dbReference>
<evidence type="ECO:0000256" key="6">
    <source>
        <dbReference type="RuleBase" id="RU361235"/>
    </source>
</evidence>
<keyword evidence="2" id="KW-0719">Serine esterase</keyword>
<evidence type="ECO:0000256" key="3">
    <source>
        <dbReference type="ARBA" id="ARBA00022801"/>
    </source>
</evidence>
<dbReference type="PANTHER" id="PTHR11559">
    <property type="entry name" value="CARBOXYLESTERASE"/>
    <property type="match status" value="1"/>
</dbReference>
<dbReference type="PROSITE" id="PS00122">
    <property type="entry name" value="CARBOXYLESTERASE_B_1"/>
    <property type="match status" value="1"/>
</dbReference>
<sequence length="512" mass="57890">MCCILCVFIVFFACVFGQTGPVVDTSVGQIVGLKDEFIKFLGVPYAFIDVNDPFGPAKLHLPFETPYHATRNPIICPQLVNGTPQGDIQCLNLNVYSPITSGQKKLLPVMVFIHGGAFKEGDGNFNTYSPAFLVKKDVIVVTVNYRLGPYGFLCLDQDEYYNQGLKDQRLALKWVKNNIKHFGGDENNILLFGHSAGSASTEFHLLYNEDRVFNKVIMQGLQLASPGLSGKPKNYEYLTDLAARVGLDSKYVETKDIVRELSKVSMDLLVNVTYSDRFRPCIDNSVIGDSSLNQNLKDVKIIIGSASKESLFIYNNEPNYANLIKRELKKEFDNIEHGVDRVENYYLNNNLKNDVVDFGCDFIFNYPLERSVRHLMRSNATIYRYLFSYNGGRNFIKFRDGIDAEGATHGDELGYLFDPDLFGDAITARDQSVIDTITTFWTNFAKFGDPTPSELSPVTLWPVLDERSNYMNIGTTPLVEAGYRKDQMTFWDSFYEEFGALSKGLYYVEENV</sequence>
<dbReference type="Proteomes" id="UP000494106">
    <property type="component" value="Unassembled WGS sequence"/>
</dbReference>
<protein>
    <recommendedName>
        <fullName evidence="6">Carboxylic ester hydrolase</fullName>
        <ecNumber evidence="6">3.1.1.-</ecNumber>
    </recommendedName>
</protein>
<name>A0A8S1AVI1_ARCPL</name>
<dbReference type="EC" id="3.1.1.-" evidence="6"/>
<accession>A0A8S1AVI1</accession>
<reference evidence="8 9" key="1">
    <citation type="submission" date="2020-04" db="EMBL/GenBank/DDBJ databases">
        <authorList>
            <person name="Wallbank WR R."/>
            <person name="Pardo Diaz C."/>
            <person name="Kozak K."/>
            <person name="Martin S."/>
            <person name="Jiggins C."/>
            <person name="Moest M."/>
            <person name="Warren A I."/>
            <person name="Byers J.R.P. K."/>
            <person name="Montejo-Kovacevich G."/>
            <person name="Yen C E."/>
        </authorList>
    </citation>
    <scope>NUCLEOTIDE SEQUENCE [LARGE SCALE GENOMIC DNA]</scope>
</reference>
<evidence type="ECO:0000259" key="7">
    <source>
        <dbReference type="Pfam" id="PF00135"/>
    </source>
</evidence>
<keyword evidence="9" id="KW-1185">Reference proteome</keyword>
<feature type="chain" id="PRO_5035960066" description="Carboxylic ester hydrolase" evidence="6">
    <location>
        <begin position="18"/>
        <end position="512"/>
    </location>
</feature>
<feature type="signal peptide" evidence="6">
    <location>
        <begin position="1"/>
        <end position="17"/>
    </location>
</feature>
<dbReference type="InterPro" id="IPR002018">
    <property type="entry name" value="CarbesteraseB"/>
</dbReference>
<dbReference type="GO" id="GO:0052689">
    <property type="term" value="F:carboxylic ester hydrolase activity"/>
    <property type="evidence" value="ECO:0007669"/>
    <property type="project" value="UniProtKB-KW"/>
</dbReference>
<evidence type="ECO:0000313" key="9">
    <source>
        <dbReference type="Proteomes" id="UP000494106"/>
    </source>
</evidence>
<evidence type="ECO:0000256" key="1">
    <source>
        <dbReference type="ARBA" id="ARBA00005964"/>
    </source>
</evidence>
<dbReference type="EMBL" id="CADEBC010000544">
    <property type="protein sequence ID" value="CAB3251230.1"/>
    <property type="molecule type" value="Genomic_DNA"/>
</dbReference>
<dbReference type="InterPro" id="IPR019826">
    <property type="entry name" value="Carboxylesterase_B_AS"/>
</dbReference>
<dbReference type="Pfam" id="PF00135">
    <property type="entry name" value="COesterase"/>
    <property type="match status" value="1"/>
</dbReference>
<dbReference type="SUPFAM" id="SSF53474">
    <property type="entry name" value="alpha/beta-Hydrolases"/>
    <property type="match status" value="1"/>
</dbReference>
<evidence type="ECO:0000256" key="2">
    <source>
        <dbReference type="ARBA" id="ARBA00022487"/>
    </source>
</evidence>
<comment type="caution">
    <text evidence="8">The sequence shown here is derived from an EMBL/GenBank/DDBJ whole genome shotgun (WGS) entry which is preliminary data.</text>
</comment>
<evidence type="ECO:0000313" key="8">
    <source>
        <dbReference type="EMBL" id="CAB3251230.1"/>
    </source>
</evidence>
<keyword evidence="6" id="KW-0732">Signal</keyword>